<dbReference type="Proteomes" id="UP000054549">
    <property type="component" value="Unassembled WGS sequence"/>
</dbReference>
<name>A0A0C2WS93_AMAMK</name>
<reference evidence="2 3" key="1">
    <citation type="submission" date="2014-04" db="EMBL/GenBank/DDBJ databases">
        <title>Evolutionary Origins and Diversification of the Mycorrhizal Mutualists.</title>
        <authorList>
            <consortium name="DOE Joint Genome Institute"/>
            <consortium name="Mycorrhizal Genomics Consortium"/>
            <person name="Kohler A."/>
            <person name="Kuo A."/>
            <person name="Nagy L.G."/>
            <person name="Floudas D."/>
            <person name="Copeland A."/>
            <person name="Barry K.W."/>
            <person name="Cichocki N."/>
            <person name="Veneault-Fourrey C."/>
            <person name="LaButti K."/>
            <person name="Lindquist E.A."/>
            <person name="Lipzen A."/>
            <person name="Lundell T."/>
            <person name="Morin E."/>
            <person name="Murat C."/>
            <person name="Riley R."/>
            <person name="Ohm R."/>
            <person name="Sun H."/>
            <person name="Tunlid A."/>
            <person name="Henrissat B."/>
            <person name="Grigoriev I.V."/>
            <person name="Hibbett D.S."/>
            <person name="Martin F."/>
        </authorList>
    </citation>
    <scope>NUCLEOTIDE SEQUENCE [LARGE SCALE GENOMIC DNA]</scope>
    <source>
        <strain evidence="2 3">Koide BX008</strain>
    </source>
</reference>
<organism evidence="2 3">
    <name type="scientific">Amanita muscaria (strain Koide BX008)</name>
    <dbReference type="NCBI Taxonomy" id="946122"/>
    <lineage>
        <taxon>Eukaryota</taxon>
        <taxon>Fungi</taxon>
        <taxon>Dikarya</taxon>
        <taxon>Basidiomycota</taxon>
        <taxon>Agaricomycotina</taxon>
        <taxon>Agaricomycetes</taxon>
        <taxon>Agaricomycetidae</taxon>
        <taxon>Agaricales</taxon>
        <taxon>Pluteineae</taxon>
        <taxon>Amanitaceae</taxon>
        <taxon>Amanita</taxon>
    </lineage>
</organism>
<feature type="compositionally biased region" description="Polar residues" evidence="1">
    <location>
        <begin position="333"/>
        <end position="353"/>
    </location>
</feature>
<keyword evidence="3" id="KW-1185">Reference proteome</keyword>
<dbReference type="HOGENOM" id="CLU_647173_0_0_1"/>
<accession>A0A0C2WS93</accession>
<sequence>MVRQKQVAFTAGASTSKQKYTPPPAASLATPLHQSQQHVAGTPPGRAHTYTSLVTDTKERLRDLDSGRCLITFEKTLAASQQAAYIVARNTKPTDLTKIEKMWKIPSLNLDSTKNLVTLRADWHLSYDNDDWAFVPAEDILRKILKYKASSFNMPYLGFKSQELQDYVFVPLRILRRHYIFRQMKEFKEDDESEYEYDEQYEGEDEQHIENGEVTVHKKPFSWFPVLQHHAHPFFVIYNALPKLRKHKYLLRQEDDVLLTLMDKINRIWKSRLEAPSPSKPGKRRRSSGDDDDEHDDKDAHDDRRKRQTKDGTTANVGKGKGKATARGPGKTTPAQPQKSQHLPPTSASQTSTVKALRTRDKFFFDDTSEVAAWAAAVAAAGPPEDTDETVVWSDEEPVRSPIQTWDRWHIPYEQPKQWARFCSYDWVMYLYSLPLWMPPYDVYKRSRGW</sequence>
<evidence type="ECO:0008006" key="4">
    <source>
        <dbReference type="Google" id="ProtNLM"/>
    </source>
</evidence>
<dbReference type="EMBL" id="KN818320">
    <property type="protein sequence ID" value="KIL59203.1"/>
    <property type="molecule type" value="Genomic_DNA"/>
</dbReference>
<feature type="region of interest" description="Disordered" evidence="1">
    <location>
        <begin position="272"/>
        <end position="353"/>
    </location>
</feature>
<evidence type="ECO:0000256" key="1">
    <source>
        <dbReference type="SAM" id="MobiDB-lite"/>
    </source>
</evidence>
<proteinExistence type="predicted"/>
<evidence type="ECO:0000313" key="2">
    <source>
        <dbReference type="EMBL" id="KIL59203.1"/>
    </source>
</evidence>
<evidence type="ECO:0000313" key="3">
    <source>
        <dbReference type="Proteomes" id="UP000054549"/>
    </source>
</evidence>
<protein>
    <recommendedName>
        <fullName evidence="4">HNH nuclease domain-containing protein</fullName>
    </recommendedName>
</protein>
<gene>
    <name evidence="2" type="ORF">M378DRAFT_27122</name>
</gene>
<dbReference type="InParanoid" id="A0A0C2WS93"/>
<dbReference type="OrthoDB" id="3133596at2759"/>
<dbReference type="AlphaFoldDB" id="A0A0C2WS93"/>
<dbReference type="STRING" id="946122.A0A0C2WS93"/>
<feature type="region of interest" description="Disordered" evidence="1">
    <location>
        <begin position="1"/>
        <end position="48"/>
    </location>
</feature>